<evidence type="ECO:0000313" key="3">
    <source>
        <dbReference type="Proteomes" id="UP001175227"/>
    </source>
</evidence>
<dbReference type="Proteomes" id="UP001175227">
    <property type="component" value="Unassembled WGS sequence"/>
</dbReference>
<feature type="compositionally biased region" description="Basic and acidic residues" evidence="1">
    <location>
        <begin position="383"/>
        <end position="399"/>
    </location>
</feature>
<sequence>MCTTSVSSRRRWHERIETLGAAGNRYTKTKAPKLDLKQKGCSLRVRVETGIGVPNSSDTLHKEANSPEPANTSTPTTTTDPESPGAGNDPDLSSSGQRISSSVMVPRRFKRWSAGYPKEPAVSVPRVMGGERTTWPQTCVPVLLDVMAEGGEPAWTSCSSSADSSPNRCEELLARSVAKEEDIDARLAPGFASALDIRRGLGSNGENKRMGSQWASVGGVGSIRGASGEGIWEDGPLLRDVVVAVEALADKGQDTGGLAAFGRVTRLLVLDGTQEAGEVGLGIWVSRSIDLLVVDLDDSVILGIASATSPSLDDGPDSSQNRCEEFLPCTKCRRAVTRRGFLVSAMKKPRYKASPGQQRGDQAHGHEQDSEGFERLQLGTDQADGRRERRVKPQLERDLGTAPIQTMTRGGGDLGPCRYERRPFDMHLVEACEPSRRSRRC</sequence>
<protein>
    <submittedName>
        <fullName evidence="2">Uncharacterized protein</fullName>
    </submittedName>
</protein>
<evidence type="ECO:0000313" key="2">
    <source>
        <dbReference type="EMBL" id="KAK0468778.1"/>
    </source>
</evidence>
<evidence type="ECO:0000256" key="1">
    <source>
        <dbReference type="SAM" id="MobiDB-lite"/>
    </source>
</evidence>
<gene>
    <name evidence="2" type="ORF">IW261DRAFT_1677217</name>
</gene>
<keyword evidence="3" id="KW-1185">Reference proteome</keyword>
<organism evidence="2 3">
    <name type="scientific">Armillaria novae-zelandiae</name>
    <dbReference type="NCBI Taxonomy" id="153914"/>
    <lineage>
        <taxon>Eukaryota</taxon>
        <taxon>Fungi</taxon>
        <taxon>Dikarya</taxon>
        <taxon>Basidiomycota</taxon>
        <taxon>Agaricomycotina</taxon>
        <taxon>Agaricomycetes</taxon>
        <taxon>Agaricomycetidae</taxon>
        <taxon>Agaricales</taxon>
        <taxon>Marasmiineae</taxon>
        <taxon>Physalacriaceae</taxon>
        <taxon>Armillaria</taxon>
    </lineage>
</organism>
<name>A0AA39TWU7_9AGAR</name>
<proteinExistence type="predicted"/>
<feature type="compositionally biased region" description="Basic and acidic residues" evidence="1">
    <location>
        <begin position="361"/>
        <end position="374"/>
    </location>
</feature>
<dbReference type="AlphaFoldDB" id="A0AA39TWU7"/>
<comment type="caution">
    <text evidence="2">The sequence shown here is derived from an EMBL/GenBank/DDBJ whole genome shotgun (WGS) entry which is preliminary data.</text>
</comment>
<feature type="compositionally biased region" description="Polar residues" evidence="1">
    <location>
        <begin position="91"/>
        <end position="100"/>
    </location>
</feature>
<reference evidence="2" key="1">
    <citation type="submission" date="2023-06" db="EMBL/GenBank/DDBJ databases">
        <authorList>
            <consortium name="Lawrence Berkeley National Laboratory"/>
            <person name="Ahrendt S."/>
            <person name="Sahu N."/>
            <person name="Indic B."/>
            <person name="Wong-Bajracharya J."/>
            <person name="Merenyi Z."/>
            <person name="Ke H.-M."/>
            <person name="Monk M."/>
            <person name="Kocsube S."/>
            <person name="Drula E."/>
            <person name="Lipzen A."/>
            <person name="Balint B."/>
            <person name="Henrissat B."/>
            <person name="Andreopoulos B."/>
            <person name="Martin F.M."/>
            <person name="Harder C.B."/>
            <person name="Rigling D."/>
            <person name="Ford K.L."/>
            <person name="Foster G.D."/>
            <person name="Pangilinan J."/>
            <person name="Papanicolaou A."/>
            <person name="Barry K."/>
            <person name="LaButti K."/>
            <person name="Viragh M."/>
            <person name="Koriabine M."/>
            <person name="Yan M."/>
            <person name="Riley R."/>
            <person name="Champramary S."/>
            <person name="Plett K.L."/>
            <person name="Tsai I.J."/>
            <person name="Slot J."/>
            <person name="Sipos G."/>
            <person name="Plett J."/>
            <person name="Nagy L.G."/>
            <person name="Grigoriev I.V."/>
        </authorList>
    </citation>
    <scope>NUCLEOTIDE SEQUENCE</scope>
    <source>
        <strain evidence="2">ICMP 16352</strain>
    </source>
</reference>
<feature type="region of interest" description="Disordered" evidence="1">
    <location>
        <begin position="347"/>
        <end position="416"/>
    </location>
</feature>
<dbReference type="EMBL" id="JAUEPR010000066">
    <property type="protein sequence ID" value="KAK0468778.1"/>
    <property type="molecule type" value="Genomic_DNA"/>
</dbReference>
<feature type="region of interest" description="Disordered" evidence="1">
    <location>
        <begin position="52"/>
        <end position="100"/>
    </location>
</feature>
<feature type="compositionally biased region" description="Low complexity" evidence="1">
    <location>
        <begin position="66"/>
        <end position="84"/>
    </location>
</feature>
<accession>A0AA39TWU7</accession>